<feature type="transmembrane region" description="Helical" evidence="7">
    <location>
        <begin position="106"/>
        <end position="127"/>
    </location>
</feature>
<evidence type="ECO:0000256" key="6">
    <source>
        <dbReference type="SAM" id="MobiDB-lite"/>
    </source>
</evidence>
<dbReference type="Proteomes" id="UP000053958">
    <property type="component" value="Unassembled WGS sequence"/>
</dbReference>
<sequence length="317" mass="35876">MPLSTQPGAAGALARFWRRTYAPDYVALSVVAVGWVMIQLFVHPFHRMFSLDNVALQYPFAQVERVSVYRNITDIHRVWSVIYAGVIPLIILVLWGIFFRPDAHKFHVTVLGLVVTLAVGSFITDLIKNAVGRPRPDLIDRCKPGRGTPDHELVTYTVCTQPNQHILDEGWRSFPSGHSSFAFGGLGYLAMFFAGQMHVFRPRADLARCLLVLAPLLGALMIAISRCEDYRHDVWDVTCGGLLGITVAYMSYRRYYPPLRSVRCHVPYDKSDVPLVDGFSKLADDEERQESRSHRTSPQWQSPEESFQLEEPADQAR</sequence>
<keyword evidence="5 7" id="KW-0472">Membrane</keyword>
<dbReference type="PANTHER" id="PTHR10165:SF35">
    <property type="entry name" value="RE23632P"/>
    <property type="match status" value="1"/>
</dbReference>
<evidence type="ECO:0000313" key="9">
    <source>
        <dbReference type="EMBL" id="KKA25231.1"/>
    </source>
</evidence>
<organism evidence="9 10">
    <name type="scientific">Rasamsonia emersonii (strain ATCC 16479 / CBS 393.64 / IMI 116815)</name>
    <dbReference type="NCBI Taxonomy" id="1408163"/>
    <lineage>
        <taxon>Eukaryota</taxon>
        <taxon>Fungi</taxon>
        <taxon>Dikarya</taxon>
        <taxon>Ascomycota</taxon>
        <taxon>Pezizomycotina</taxon>
        <taxon>Eurotiomycetes</taxon>
        <taxon>Eurotiomycetidae</taxon>
        <taxon>Eurotiales</taxon>
        <taxon>Trichocomaceae</taxon>
        <taxon>Rasamsonia</taxon>
    </lineage>
</organism>
<feature type="transmembrane region" description="Helical" evidence="7">
    <location>
        <begin position="78"/>
        <end position="99"/>
    </location>
</feature>
<keyword evidence="3 7" id="KW-0812">Transmembrane</keyword>
<dbReference type="FunFam" id="1.20.144.10:FF:000017">
    <property type="entry name" value="Diacylglycerol pyrophosphate phosphatase 1"/>
    <property type="match status" value="1"/>
</dbReference>
<dbReference type="GO" id="GO:0046839">
    <property type="term" value="P:phospholipid dephosphorylation"/>
    <property type="evidence" value="ECO:0007669"/>
    <property type="project" value="TreeGrafter"/>
</dbReference>
<reference evidence="9 10" key="1">
    <citation type="submission" date="2015-04" db="EMBL/GenBank/DDBJ databases">
        <authorList>
            <person name="Heijne W.H."/>
            <person name="Fedorova N.D."/>
            <person name="Nierman W.C."/>
            <person name="Vollebregt A.W."/>
            <person name="Zhao Z."/>
            <person name="Wu L."/>
            <person name="Kumar M."/>
            <person name="Stam H."/>
            <person name="van den Berg M.A."/>
            <person name="Pel H.J."/>
        </authorList>
    </citation>
    <scope>NUCLEOTIDE SEQUENCE [LARGE SCALE GENOMIC DNA]</scope>
    <source>
        <strain evidence="9 10">CBS 393.64</strain>
    </source>
</reference>
<dbReference type="GO" id="GO:0006644">
    <property type="term" value="P:phospholipid metabolic process"/>
    <property type="evidence" value="ECO:0007669"/>
    <property type="project" value="InterPro"/>
</dbReference>
<evidence type="ECO:0000259" key="8">
    <source>
        <dbReference type="SMART" id="SM00014"/>
    </source>
</evidence>
<dbReference type="GeneID" id="25312781"/>
<keyword evidence="4 7" id="KW-1133">Transmembrane helix</keyword>
<evidence type="ECO:0000256" key="2">
    <source>
        <dbReference type="ARBA" id="ARBA00008816"/>
    </source>
</evidence>
<evidence type="ECO:0000313" key="10">
    <source>
        <dbReference type="Proteomes" id="UP000053958"/>
    </source>
</evidence>
<dbReference type="InterPro" id="IPR036938">
    <property type="entry name" value="PAP2/HPO_sf"/>
</dbReference>
<dbReference type="AlphaFoldDB" id="A0A0F4Z573"/>
<dbReference type="GO" id="GO:0016020">
    <property type="term" value="C:membrane"/>
    <property type="evidence" value="ECO:0007669"/>
    <property type="project" value="UniProtKB-SubCell"/>
</dbReference>
<evidence type="ECO:0000256" key="1">
    <source>
        <dbReference type="ARBA" id="ARBA00004141"/>
    </source>
</evidence>
<dbReference type="PANTHER" id="PTHR10165">
    <property type="entry name" value="LIPID PHOSPHATE PHOSPHATASE"/>
    <property type="match status" value="1"/>
</dbReference>
<feature type="transmembrane region" description="Helical" evidence="7">
    <location>
        <begin position="25"/>
        <end position="42"/>
    </location>
</feature>
<dbReference type="InterPro" id="IPR043216">
    <property type="entry name" value="PAP-like"/>
</dbReference>
<dbReference type="OrthoDB" id="10030083at2759"/>
<feature type="domain" description="Phosphatidic acid phosphatase type 2/haloperoxidase" evidence="8">
    <location>
        <begin position="110"/>
        <end position="252"/>
    </location>
</feature>
<comment type="caution">
    <text evidence="9">The sequence shown here is derived from an EMBL/GenBank/DDBJ whole genome shotgun (WGS) entry which is preliminary data.</text>
</comment>
<dbReference type="Gene3D" id="1.20.144.10">
    <property type="entry name" value="Phosphatidic acid phosphatase type 2/haloperoxidase"/>
    <property type="match status" value="1"/>
</dbReference>
<feature type="compositionally biased region" description="Polar residues" evidence="6">
    <location>
        <begin position="296"/>
        <end position="305"/>
    </location>
</feature>
<comment type="subcellular location">
    <subcellularLocation>
        <location evidence="1">Membrane</location>
        <topology evidence="1">Multi-pass membrane protein</topology>
    </subcellularLocation>
</comment>
<name>A0A0F4Z573_RASE3</name>
<dbReference type="InterPro" id="IPR000326">
    <property type="entry name" value="PAP2/HPO"/>
</dbReference>
<dbReference type="SMART" id="SM00014">
    <property type="entry name" value="acidPPc"/>
    <property type="match status" value="1"/>
</dbReference>
<comment type="similarity">
    <text evidence="2">Belongs to the PA-phosphatase related phosphoesterase family.</text>
</comment>
<evidence type="ECO:0000256" key="5">
    <source>
        <dbReference type="ARBA" id="ARBA00023136"/>
    </source>
</evidence>
<dbReference type="SUPFAM" id="SSF48317">
    <property type="entry name" value="Acid phosphatase/Vanadium-dependent haloperoxidase"/>
    <property type="match status" value="1"/>
</dbReference>
<feature type="transmembrane region" description="Helical" evidence="7">
    <location>
        <begin position="235"/>
        <end position="252"/>
    </location>
</feature>
<dbReference type="GO" id="GO:0008195">
    <property type="term" value="F:phosphatidate phosphatase activity"/>
    <property type="evidence" value="ECO:0007669"/>
    <property type="project" value="TreeGrafter"/>
</dbReference>
<feature type="compositionally biased region" description="Acidic residues" evidence="6">
    <location>
        <begin position="307"/>
        <end position="317"/>
    </location>
</feature>
<evidence type="ECO:0000256" key="3">
    <source>
        <dbReference type="ARBA" id="ARBA00022692"/>
    </source>
</evidence>
<feature type="transmembrane region" description="Helical" evidence="7">
    <location>
        <begin position="206"/>
        <end position="223"/>
    </location>
</feature>
<dbReference type="Pfam" id="PF01569">
    <property type="entry name" value="PAP2"/>
    <property type="match status" value="1"/>
</dbReference>
<keyword evidence="10" id="KW-1185">Reference proteome</keyword>
<protein>
    <submittedName>
        <fullName evidence="9">PAP2 domain protein</fullName>
    </submittedName>
</protein>
<proteinExistence type="inferred from homology"/>
<dbReference type="EMBL" id="LASV01000030">
    <property type="protein sequence ID" value="KKA25231.1"/>
    <property type="molecule type" value="Genomic_DNA"/>
</dbReference>
<accession>A0A0F4Z573</accession>
<dbReference type="STRING" id="1408163.A0A0F4Z573"/>
<feature type="transmembrane region" description="Helical" evidence="7">
    <location>
        <begin position="177"/>
        <end position="194"/>
    </location>
</feature>
<dbReference type="RefSeq" id="XP_013331843.1">
    <property type="nucleotide sequence ID" value="XM_013476389.1"/>
</dbReference>
<feature type="region of interest" description="Disordered" evidence="6">
    <location>
        <begin position="280"/>
        <end position="317"/>
    </location>
</feature>
<evidence type="ECO:0000256" key="7">
    <source>
        <dbReference type="SAM" id="Phobius"/>
    </source>
</evidence>
<evidence type="ECO:0000256" key="4">
    <source>
        <dbReference type="ARBA" id="ARBA00022989"/>
    </source>
</evidence>
<gene>
    <name evidence="9" type="ORF">T310_0727</name>
</gene>
<dbReference type="CDD" id="cd03390">
    <property type="entry name" value="PAP2_containing_1_like"/>
    <property type="match status" value="1"/>
</dbReference>